<sequence length="74" mass="8798">MVLNSIALLERLRMKNELTNMRGWEYEFLASFLRLGGKVIDCILSSVPLMIFPDNCVIIIKKELERRRQWDENK</sequence>
<name>A0AAU8UJG6_9LACT</name>
<evidence type="ECO:0000313" key="1">
    <source>
        <dbReference type="EMBL" id="AMC00082.1"/>
    </source>
</evidence>
<dbReference type="Proteomes" id="UP000066986">
    <property type="component" value="Chromosome"/>
</dbReference>
<organism evidence="1 2">
    <name type="scientific">Aerococcus viridans</name>
    <dbReference type="NCBI Taxonomy" id="1377"/>
    <lineage>
        <taxon>Bacteria</taxon>
        <taxon>Bacillati</taxon>
        <taxon>Bacillota</taxon>
        <taxon>Bacilli</taxon>
        <taxon>Lactobacillales</taxon>
        <taxon>Aerococcaceae</taxon>
        <taxon>Aerococcus</taxon>
    </lineage>
</organism>
<reference evidence="2" key="2">
    <citation type="submission" date="2016-01" db="EMBL/GenBank/DDBJ databases">
        <title>Six Aerococcus type strain genome sequencing and assembly using PacBio and Illumina Hiseq.</title>
        <authorList>
            <person name="Carkaci D."/>
            <person name="Dargis R."/>
            <person name="Nielsen X.C."/>
            <person name="Skovgaard O."/>
            <person name="Fuursted K."/>
            <person name="Christensen J.J."/>
        </authorList>
    </citation>
    <scope>NUCLEOTIDE SEQUENCE [LARGE SCALE GENOMIC DNA]</scope>
    <source>
        <strain evidence="2">CCUG4311</strain>
    </source>
</reference>
<dbReference type="KEGG" id="avs:AWM76_00035"/>
<evidence type="ECO:0000313" key="2">
    <source>
        <dbReference type="Proteomes" id="UP000066986"/>
    </source>
</evidence>
<proteinExistence type="predicted"/>
<dbReference type="AlphaFoldDB" id="A0AAU8UJG6"/>
<gene>
    <name evidence="1" type="ORF">AWM76_00035</name>
</gene>
<accession>A0AAU8UJG6</accession>
<protein>
    <submittedName>
        <fullName evidence="1">Uncharacterized protein</fullName>
    </submittedName>
</protein>
<reference evidence="1 2" key="1">
    <citation type="journal article" date="2016" name="Genome Announc.">
        <title>Complete Genome Sequences of Aerococcus christensenii CCUG 28831T, Aerococcus sanguinicola CCUG 43001T, Aerococcus urinae CCUG 36881T, Aerococcus urinaeequi CCUG 28094T, Aerococcus urinaehominis CCUG 42038 BT, and Aerococcus viridans CCUG 4311T.</title>
        <authorList>
            <person name="Carkaci D."/>
            <person name="Dargis R."/>
            <person name="Nielsen X.C."/>
            <person name="Skovgaard O."/>
            <person name="Fuursted K."/>
            <person name="Christensen J.J."/>
        </authorList>
    </citation>
    <scope>NUCLEOTIDE SEQUENCE [LARGE SCALE GENOMIC DNA]</scope>
    <source>
        <strain evidence="1 2">CCUG4311</strain>
    </source>
</reference>
<dbReference type="EMBL" id="CP014164">
    <property type="protein sequence ID" value="AMC00082.1"/>
    <property type="molecule type" value="Genomic_DNA"/>
</dbReference>